<dbReference type="EMBL" id="JXLP01000003">
    <property type="protein sequence ID" value="KIL79179.1"/>
    <property type="molecule type" value="Genomic_DNA"/>
</dbReference>
<dbReference type="Proteomes" id="UP000031982">
    <property type="component" value="Unassembled WGS sequence"/>
</dbReference>
<evidence type="ECO:0000313" key="1">
    <source>
        <dbReference type="EMBL" id="KIL79179.1"/>
    </source>
</evidence>
<accession>A0ABR5AWZ6</accession>
<protein>
    <submittedName>
        <fullName evidence="1">Uncharacterized protein</fullName>
    </submittedName>
</protein>
<reference evidence="1 2" key="1">
    <citation type="submission" date="2015-01" db="EMBL/GenBank/DDBJ databases">
        <title>Genome Assembly of Bacillus badius MTCC 1458.</title>
        <authorList>
            <person name="Verma A."/>
            <person name="Khatri I."/>
            <person name="Mual P."/>
            <person name="Subramanian S."/>
            <person name="Krishnamurthi S."/>
        </authorList>
    </citation>
    <scope>NUCLEOTIDE SEQUENCE [LARGE SCALE GENOMIC DNA]</scope>
    <source>
        <strain evidence="1 2">MTCC 1458</strain>
    </source>
</reference>
<proteinExistence type="predicted"/>
<gene>
    <name evidence="1" type="ORF">SD77_3045</name>
</gene>
<name>A0ABR5AWZ6_BACBA</name>
<sequence length="39" mass="4259">MKPAAMMGSVKTRPDRKALTLSWRLADLCLTNVKGGVIE</sequence>
<comment type="caution">
    <text evidence="1">The sequence shown here is derived from an EMBL/GenBank/DDBJ whole genome shotgun (WGS) entry which is preliminary data.</text>
</comment>
<keyword evidence="2" id="KW-1185">Reference proteome</keyword>
<organism evidence="1 2">
    <name type="scientific">Bacillus badius</name>
    <dbReference type="NCBI Taxonomy" id="1455"/>
    <lineage>
        <taxon>Bacteria</taxon>
        <taxon>Bacillati</taxon>
        <taxon>Bacillota</taxon>
        <taxon>Bacilli</taxon>
        <taxon>Bacillales</taxon>
        <taxon>Bacillaceae</taxon>
        <taxon>Pseudobacillus</taxon>
    </lineage>
</organism>
<evidence type="ECO:0000313" key="2">
    <source>
        <dbReference type="Proteomes" id="UP000031982"/>
    </source>
</evidence>